<sequence>MRGLKLSREAQLFVGWVSGSVTHAGVGFHASTQPTFILYLIPPTHLRMGSLKFPLTERLKDKHIKEVQIHPKYLTRWFDSNCLYEDEKIETSLDSEKAIAMLLRKAVVRRLFYLFPPLPNS</sequence>
<reference evidence="1 2" key="1">
    <citation type="submission" date="2012-04" db="EMBL/GenBank/DDBJ databases">
        <authorList>
            <person name="Genoscope - CEA"/>
        </authorList>
    </citation>
    <scope>NUCLEOTIDE SEQUENCE [LARGE SCALE GENOMIC DNA]</scope>
    <source>
        <strain evidence="1 2">9717</strain>
    </source>
</reference>
<accession>I4FTA5</accession>
<organism evidence="1 2">
    <name type="scientific">Microcystis aeruginosa PCC 9717</name>
    <dbReference type="NCBI Taxonomy" id="1160286"/>
    <lineage>
        <taxon>Bacteria</taxon>
        <taxon>Bacillati</taxon>
        <taxon>Cyanobacteriota</taxon>
        <taxon>Cyanophyceae</taxon>
        <taxon>Oscillatoriophycideae</taxon>
        <taxon>Chroococcales</taxon>
        <taxon>Microcystaceae</taxon>
        <taxon>Microcystis</taxon>
    </lineage>
</organism>
<evidence type="ECO:0000313" key="2">
    <source>
        <dbReference type="Proteomes" id="UP000003172"/>
    </source>
</evidence>
<proteinExistence type="predicted"/>
<dbReference type="HOGENOM" id="CLU_2035380_0_0_3"/>
<dbReference type="AlphaFoldDB" id="I4FTA5"/>
<comment type="caution">
    <text evidence="1">The sequence shown here is derived from an EMBL/GenBank/DDBJ whole genome shotgun (WGS) entry which is preliminary data.</text>
</comment>
<evidence type="ECO:0000313" key="1">
    <source>
        <dbReference type="EMBL" id="CCH98880.1"/>
    </source>
</evidence>
<name>I4FTA5_MICAE</name>
<protein>
    <submittedName>
        <fullName evidence="1">Uncharacterized protein</fullName>
    </submittedName>
</protein>
<gene>
    <name evidence="1" type="ORF">MICAB_5490003</name>
</gene>
<dbReference type="EMBL" id="CAII01000500">
    <property type="protein sequence ID" value="CCH98880.1"/>
    <property type="molecule type" value="Genomic_DNA"/>
</dbReference>
<dbReference type="Proteomes" id="UP000003172">
    <property type="component" value="Unassembled WGS sequence"/>
</dbReference>